<feature type="transmembrane region" description="Helical" evidence="1">
    <location>
        <begin position="135"/>
        <end position="153"/>
    </location>
</feature>
<evidence type="ECO:0000313" key="3">
    <source>
        <dbReference type="Proteomes" id="UP001162164"/>
    </source>
</evidence>
<feature type="transmembrane region" description="Helical" evidence="1">
    <location>
        <begin position="48"/>
        <end position="68"/>
    </location>
</feature>
<proteinExistence type="predicted"/>
<evidence type="ECO:0000256" key="1">
    <source>
        <dbReference type="SAM" id="Phobius"/>
    </source>
</evidence>
<sequence>FRYVIVFFGDEINQLVFKYKSRNPRYCKSHSQDELQPFYRKNILENPVFLIFLIFLGILLILMLLGIMKGLIGLLCNKKIGEFGLGLLVDLPKPLDEYQEEELKDREVCYDVGGWPVHPDTKERTVRVLPKRTEFCLNVIFFMAYPLALILKLCALCCCITNYDECDETNCFKGVNIIKFNESSGK</sequence>
<protein>
    <submittedName>
        <fullName evidence="2">Uncharacterized protein</fullName>
    </submittedName>
</protein>
<reference evidence="2" key="1">
    <citation type="journal article" date="2023" name="Insect Mol. Biol.">
        <title>Genome sequencing provides insights into the evolution of gene families encoding plant cell wall-degrading enzymes in longhorned beetles.</title>
        <authorList>
            <person name="Shin N.R."/>
            <person name="Okamura Y."/>
            <person name="Kirsch R."/>
            <person name="Pauchet Y."/>
        </authorList>
    </citation>
    <scope>NUCLEOTIDE SEQUENCE</scope>
    <source>
        <strain evidence="2">MMC_N1</strain>
    </source>
</reference>
<accession>A0ABQ9JJF9</accession>
<keyword evidence="1" id="KW-0812">Transmembrane</keyword>
<keyword evidence="1" id="KW-1133">Transmembrane helix</keyword>
<feature type="non-terminal residue" evidence="2">
    <location>
        <position position="1"/>
    </location>
</feature>
<name>A0ABQ9JJF9_9CUCU</name>
<keyword evidence="1" id="KW-0472">Membrane</keyword>
<dbReference type="Proteomes" id="UP001162164">
    <property type="component" value="Unassembled WGS sequence"/>
</dbReference>
<comment type="caution">
    <text evidence="2">The sequence shown here is derived from an EMBL/GenBank/DDBJ whole genome shotgun (WGS) entry which is preliminary data.</text>
</comment>
<organism evidence="2 3">
    <name type="scientific">Molorchus minor</name>
    <dbReference type="NCBI Taxonomy" id="1323400"/>
    <lineage>
        <taxon>Eukaryota</taxon>
        <taxon>Metazoa</taxon>
        <taxon>Ecdysozoa</taxon>
        <taxon>Arthropoda</taxon>
        <taxon>Hexapoda</taxon>
        <taxon>Insecta</taxon>
        <taxon>Pterygota</taxon>
        <taxon>Neoptera</taxon>
        <taxon>Endopterygota</taxon>
        <taxon>Coleoptera</taxon>
        <taxon>Polyphaga</taxon>
        <taxon>Cucujiformia</taxon>
        <taxon>Chrysomeloidea</taxon>
        <taxon>Cerambycidae</taxon>
        <taxon>Lamiinae</taxon>
        <taxon>Monochamini</taxon>
        <taxon>Molorchus</taxon>
    </lineage>
</organism>
<feature type="non-terminal residue" evidence="2">
    <location>
        <position position="186"/>
    </location>
</feature>
<evidence type="ECO:0000313" key="2">
    <source>
        <dbReference type="EMBL" id="KAJ8977645.1"/>
    </source>
</evidence>
<keyword evidence="3" id="KW-1185">Reference proteome</keyword>
<dbReference type="EMBL" id="JAPWTJ010000524">
    <property type="protein sequence ID" value="KAJ8977645.1"/>
    <property type="molecule type" value="Genomic_DNA"/>
</dbReference>
<gene>
    <name evidence="2" type="ORF">NQ317_003623</name>
</gene>